<comment type="function">
    <text evidence="2 12">Catalyzes reversively the conversion of L-aspartate beta-semialdehyde (ASA) to L-2,4-diaminobutyrate (DABA) by transamination with L-glutamate.</text>
</comment>
<dbReference type="GO" id="GO:0047307">
    <property type="term" value="F:diaminobutyrate-pyruvate transaminase activity"/>
    <property type="evidence" value="ECO:0007669"/>
    <property type="project" value="InterPro"/>
</dbReference>
<reference evidence="14" key="2">
    <citation type="submission" date="2020-09" db="EMBL/GenBank/DDBJ databases">
        <authorList>
            <person name="Sun Q."/>
            <person name="Ohkuma M."/>
        </authorList>
    </citation>
    <scope>NUCLEOTIDE SEQUENCE</scope>
    <source>
        <strain evidence="14">JCM 3051</strain>
    </source>
</reference>
<dbReference type="PIRSF" id="PIRSF000521">
    <property type="entry name" value="Transaminase_4ab_Lys_Orn"/>
    <property type="match status" value="1"/>
</dbReference>
<organism evidence="14 15">
    <name type="scientific">Promicromonospora citrea</name>
    <dbReference type="NCBI Taxonomy" id="43677"/>
    <lineage>
        <taxon>Bacteria</taxon>
        <taxon>Bacillati</taxon>
        <taxon>Actinomycetota</taxon>
        <taxon>Actinomycetes</taxon>
        <taxon>Micrococcales</taxon>
        <taxon>Promicromonosporaceae</taxon>
        <taxon>Promicromonospora</taxon>
    </lineage>
</organism>
<dbReference type="InterPro" id="IPR012773">
    <property type="entry name" value="Ectoine_EctB"/>
</dbReference>
<evidence type="ECO:0000313" key="14">
    <source>
        <dbReference type="EMBL" id="GGM28086.1"/>
    </source>
</evidence>
<name>A0A8H9GHW7_9MICO</name>
<evidence type="ECO:0000256" key="1">
    <source>
        <dbReference type="ARBA" id="ARBA00001933"/>
    </source>
</evidence>
<evidence type="ECO:0000256" key="13">
    <source>
        <dbReference type="SAM" id="MobiDB-lite"/>
    </source>
</evidence>
<feature type="compositionally biased region" description="Basic and acidic residues" evidence="13">
    <location>
        <begin position="449"/>
        <end position="462"/>
    </location>
</feature>
<evidence type="ECO:0000256" key="6">
    <source>
        <dbReference type="ARBA" id="ARBA00014798"/>
    </source>
</evidence>
<keyword evidence="8 12" id="KW-0808">Transferase</keyword>
<gene>
    <name evidence="14" type="primary">ectB</name>
    <name evidence="14" type="ORF">GCM10010102_24810</name>
</gene>
<keyword evidence="9 11" id="KW-0663">Pyridoxal phosphate</keyword>
<dbReference type="RefSeq" id="WP_171105612.1">
    <property type="nucleotide sequence ID" value="NZ_BMPT01000009.1"/>
</dbReference>
<evidence type="ECO:0000256" key="8">
    <source>
        <dbReference type="ARBA" id="ARBA00022679"/>
    </source>
</evidence>
<dbReference type="PROSITE" id="PS00600">
    <property type="entry name" value="AA_TRANSFER_CLASS_3"/>
    <property type="match status" value="1"/>
</dbReference>
<dbReference type="GO" id="GO:0019491">
    <property type="term" value="P:ectoine biosynthetic process"/>
    <property type="evidence" value="ECO:0007669"/>
    <property type="project" value="UniProtKB-UniPathway"/>
</dbReference>
<evidence type="ECO:0000256" key="7">
    <source>
        <dbReference type="ARBA" id="ARBA00022576"/>
    </source>
</evidence>
<evidence type="ECO:0000256" key="3">
    <source>
        <dbReference type="ARBA" id="ARBA00004946"/>
    </source>
</evidence>
<dbReference type="EMBL" id="BMPT01000009">
    <property type="protein sequence ID" value="GGM28086.1"/>
    <property type="molecule type" value="Genomic_DNA"/>
</dbReference>
<comment type="catalytic activity">
    <reaction evidence="10 12">
        <text>L-2,4-diaminobutanoate + 2-oxoglutarate = L-aspartate 4-semialdehyde + L-glutamate</text>
        <dbReference type="Rhea" id="RHEA:11160"/>
        <dbReference type="ChEBI" id="CHEBI:16810"/>
        <dbReference type="ChEBI" id="CHEBI:29985"/>
        <dbReference type="ChEBI" id="CHEBI:58761"/>
        <dbReference type="ChEBI" id="CHEBI:537519"/>
        <dbReference type="EC" id="2.6.1.76"/>
    </reaction>
</comment>
<dbReference type="NCBIfam" id="TIGR00709">
    <property type="entry name" value="dat"/>
    <property type="match status" value="1"/>
</dbReference>
<dbReference type="InterPro" id="IPR015424">
    <property type="entry name" value="PyrdxlP-dep_Trfase"/>
</dbReference>
<dbReference type="PANTHER" id="PTHR43552:SF2">
    <property type="entry name" value="DIAMINOBUTYRATE--2-OXOGLUTARATE TRANSAMINASE"/>
    <property type="match status" value="1"/>
</dbReference>
<evidence type="ECO:0000256" key="12">
    <source>
        <dbReference type="RuleBase" id="RU365034"/>
    </source>
</evidence>
<dbReference type="GO" id="GO:0030170">
    <property type="term" value="F:pyridoxal phosphate binding"/>
    <property type="evidence" value="ECO:0007669"/>
    <property type="project" value="InterPro"/>
</dbReference>
<dbReference type="GO" id="GO:0045303">
    <property type="term" value="F:diaminobutyrate-2-oxoglutarate transaminase activity"/>
    <property type="evidence" value="ECO:0007669"/>
    <property type="project" value="UniProtKB-EC"/>
</dbReference>
<dbReference type="Proteomes" id="UP000655589">
    <property type="component" value="Unassembled WGS sequence"/>
</dbReference>
<protein>
    <recommendedName>
        <fullName evidence="6 12">Diaminobutyrate--2-oxoglutarate transaminase</fullName>
        <ecNumber evidence="5 12">2.6.1.76</ecNumber>
    </recommendedName>
    <alternativeName>
        <fullName evidence="12">DABA aminotransferase</fullName>
    </alternativeName>
</protein>
<dbReference type="UniPathway" id="UPA00067">
    <property type="reaction ID" value="UER00121"/>
</dbReference>
<accession>A0A8H9GHW7</accession>
<feature type="region of interest" description="Disordered" evidence="13">
    <location>
        <begin position="442"/>
        <end position="462"/>
    </location>
</feature>
<dbReference type="Gene3D" id="3.90.1150.10">
    <property type="entry name" value="Aspartate Aminotransferase, domain 1"/>
    <property type="match status" value="1"/>
</dbReference>
<evidence type="ECO:0000313" key="15">
    <source>
        <dbReference type="Proteomes" id="UP000655589"/>
    </source>
</evidence>
<evidence type="ECO:0000256" key="11">
    <source>
        <dbReference type="RuleBase" id="RU003560"/>
    </source>
</evidence>
<dbReference type="EC" id="2.6.1.76" evidence="5 12"/>
<sequence>MRPNSTMSTVPTSSTTRTTPPSPGSGTDVFEELESQVRSYCRSWPATFTTASGSTVQAEDGRTYLDFFAGAGALNYGHNHPVLLEALIDYLRSGGIVHSLDMHTAPKREFLTTFRDRILAPRDLDYRVMFPGPTGANSVESALKLARKVTGRQHVLSFTNAFHGMTLGALSVTGNSMKRNGAGLPLTNTSKIPYDDYFSGATEDFLWLERVLGDSGSGVDKPAAIIVESVQGEGGLSAARPEWLRALSDLCRDHGILLILDDVQAGCGRTGDFFSFEEAGIVPDIVCLSKSISGFGLSMALTLIRPELDQWEPGEHNGTFRGQNTSFVTATAALDEFWSDDAFVGRVRERADELHTGLTRIANGYEGAVVKGRGLLTGVRFPDPTAASRIAAASYERGLLVETSGPEDEVLKTMPALTVSQDELRSGIDVIAAAAAEVLGTPAVSDEGAGERAENTNEGDAK</sequence>
<dbReference type="InterPro" id="IPR005814">
    <property type="entry name" value="Aminotrans_3"/>
</dbReference>
<dbReference type="Gene3D" id="3.40.640.10">
    <property type="entry name" value="Type I PLP-dependent aspartate aminotransferase-like (Major domain)"/>
    <property type="match status" value="1"/>
</dbReference>
<keyword evidence="7 12" id="KW-0032">Aminotransferase</keyword>
<dbReference type="Pfam" id="PF00202">
    <property type="entry name" value="Aminotran_3"/>
    <property type="match status" value="1"/>
</dbReference>
<proteinExistence type="inferred from homology"/>
<dbReference type="PANTHER" id="PTHR43552">
    <property type="entry name" value="DIAMINOBUTYRATE--2-OXOGLUTARATE AMINOTRANSFERASE"/>
    <property type="match status" value="1"/>
</dbReference>
<dbReference type="InterPro" id="IPR004637">
    <property type="entry name" value="Dat"/>
</dbReference>
<comment type="pathway">
    <text evidence="3 12">Amine and polyamine biosynthesis; ectoine biosynthesis; L-ectoine from L-aspartate 4-semialdehyde: step 1/3.</text>
</comment>
<comment type="caution">
    <text evidence="14">The sequence shown here is derived from an EMBL/GenBank/DDBJ whole genome shotgun (WGS) entry which is preliminary data.</text>
</comment>
<dbReference type="NCBIfam" id="TIGR02407">
    <property type="entry name" value="ectoine_ectB"/>
    <property type="match status" value="1"/>
</dbReference>
<dbReference type="NCBIfam" id="NF006733">
    <property type="entry name" value="PRK09264.1"/>
    <property type="match status" value="1"/>
</dbReference>
<feature type="region of interest" description="Disordered" evidence="13">
    <location>
        <begin position="1"/>
        <end position="26"/>
    </location>
</feature>
<comment type="similarity">
    <text evidence="4 11">Belongs to the class-III pyridoxal-phosphate-dependent aminotransferase family.</text>
</comment>
<dbReference type="InterPro" id="IPR015422">
    <property type="entry name" value="PyrdxlP-dep_Trfase_small"/>
</dbReference>
<dbReference type="InterPro" id="IPR015421">
    <property type="entry name" value="PyrdxlP-dep_Trfase_major"/>
</dbReference>
<reference evidence="14" key="1">
    <citation type="journal article" date="2014" name="Int. J. Syst. Evol. Microbiol.">
        <title>Complete genome sequence of Corynebacterium casei LMG S-19264T (=DSM 44701T), isolated from a smear-ripened cheese.</title>
        <authorList>
            <consortium name="US DOE Joint Genome Institute (JGI-PGF)"/>
            <person name="Walter F."/>
            <person name="Albersmeier A."/>
            <person name="Kalinowski J."/>
            <person name="Ruckert C."/>
        </authorList>
    </citation>
    <scope>NUCLEOTIDE SEQUENCE</scope>
    <source>
        <strain evidence="14">JCM 3051</strain>
    </source>
</reference>
<evidence type="ECO:0000256" key="9">
    <source>
        <dbReference type="ARBA" id="ARBA00022898"/>
    </source>
</evidence>
<evidence type="ECO:0000256" key="4">
    <source>
        <dbReference type="ARBA" id="ARBA00008954"/>
    </source>
</evidence>
<dbReference type="SUPFAM" id="SSF53383">
    <property type="entry name" value="PLP-dependent transferases"/>
    <property type="match status" value="1"/>
</dbReference>
<dbReference type="InterPro" id="IPR049704">
    <property type="entry name" value="Aminotrans_3_PPA_site"/>
</dbReference>
<evidence type="ECO:0000256" key="10">
    <source>
        <dbReference type="ARBA" id="ARBA00049111"/>
    </source>
</evidence>
<dbReference type="CDD" id="cd00610">
    <property type="entry name" value="OAT_like"/>
    <property type="match status" value="1"/>
</dbReference>
<comment type="cofactor">
    <cofactor evidence="1 12">
        <name>pyridoxal 5'-phosphate</name>
        <dbReference type="ChEBI" id="CHEBI:597326"/>
    </cofactor>
</comment>
<dbReference type="AlphaFoldDB" id="A0A8H9GHW7"/>
<evidence type="ECO:0000256" key="2">
    <source>
        <dbReference type="ARBA" id="ARBA00002189"/>
    </source>
</evidence>
<keyword evidence="15" id="KW-1185">Reference proteome</keyword>
<evidence type="ECO:0000256" key="5">
    <source>
        <dbReference type="ARBA" id="ARBA00013155"/>
    </source>
</evidence>